<dbReference type="eggNOG" id="ENOG502SJQV">
    <property type="taxonomic scope" value="Eukaryota"/>
</dbReference>
<evidence type="ECO:0000313" key="2">
    <source>
        <dbReference type="Proteomes" id="UP000030106"/>
    </source>
</evidence>
<evidence type="ECO:0000313" key="1">
    <source>
        <dbReference type="EMBL" id="KGQ11993.1"/>
    </source>
</evidence>
<protein>
    <recommendedName>
        <fullName evidence="3">F-box domain-containing protein</fullName>
    </recommendedName>
</protein>
<evidence type="ECO:0008006" key="3">
    <source>
        <dbReference type="Google" id="ProtNLM"/>
    </source>
</evidence>
<proteinExistence type="predicted"/>
<dbReference type="HOGENOM" id="CLU_021598_2_0_1"/>
<comment type="caution">
    <text evidence="1">The sequence shown here is derived from an EMBL/GenBank/DDBJ whole genome shotgun (WGS) entry which is preliminary data.</text>
</comment>
<reference evidence="1 2" key="1">
    <citation type="submission" date="2012-10" db="EMBL/GenBank/DDBJ databases">
        <title>Genome sequencing and analysis of entomopathogenic fungi Beauveria bassiana D1-5.</title>
        <authorList>
            <person name="Li Q."/>
            <person name="Wang L."/>
            <person name="Zhang Z."/>
            <person name="Wang Q."/>
            <person name="Ren J."/>
            <person name="Wang M."/>
            <person name="Xu W."/>
            <person name="Wang J."/>
            <person name="Lu Y."/>
            <person name="Du Q."/>
            <person name="Sun Z."/>
        </authorList>
    </citation>
    <scope>NUCLEOTIDE SEQUENCE [LARGE SCALE GENOMIC DNA]</scope>
    <source>
        <strain evidence="1 2">D1-5</strain>
    </source>
</reference>
<dbReference type="AlphaFoldDB" id="A0A0A2VWG5"/>
<accession>A0A0A2VWG5</accession>
<dbReference type="Proteomes" id="UP000030106">
    <property type="component" value="Unassembled WGS sequence"/>
</dbReference>
<dbReference type="OrthoDB" id="5422579at2759"/>
<organism evidence="1 2">
    <name type="scientific">Beauveria bassiana D1-5</name>
    <dbReference type="NCBI Taxonomy" id="1245745"/>
    <lineage>
        <taxon>Eukaryota</taxon>
        <taxon>Fungi</taxon>
        <taxon>Dikarya</taxon>
        <taxon>Ascomycota</taxon>
        <taxon>Pezizomycotina</taxon>
        <taxon>Sordariomycetes</taxon>
        <taxon>Hypocreomycetidae</taxon>
        <taxon>Hypocreales</taxon>
        <taxon>Cordycipitaceae</taxon>
        <taxon>Beauveria</taxon>
    </lineage>
</organism>
<dbReference type="STRING" id="1245745.A0A0A2VWG5"/>
<dbReference type="EMBL" id="ANFO01000155">
    <property type="protein sequence ID" value="KGQ11993.1"/>
    <property type="molecule type" value="Genomic_DNA"/>
</dbReference>
<name>A0A0A2VWG5_BEABA</name>
<sequence length="460" mass="53313">MASHQPQENPGRLIPLPEELLVNVISHLTNREKKCLRTVNSIFKRLSPLRFDRVFLSANSRNIDVFRAIADDDELRHGVTEIVWDDGRLKDCRYSPDNDLDDEFNERATEAIVAGPDCPYWYKMVRLFSLAHAMGLSTNRMALPELPNNIISLTDSWKYYKMLLQDQKAVLNSNADVQALKHGLMRFPSLKRITLVPSAHGPFVGRPLYETPMLRDFPPNFGYLLPRNWPGMKSPQSLDKVYSWYNYNPKPTSEYGQSDDQQREYENQWRGFRVLLRTLAENPHHITEFVMDMHHHRTGINCSIFGWPKKPSQLEHDLVKLLSTPGFRRLDLALLTGDKERYEWPVFHTAFLRRALERAEQLEHISLSCTLDIQPNGRAAPLSLHRQEDAVPLQAIFPLELWPKLQHFALNRVPVRKEGLVSFLAAMPDSLRSVTLSHLAFIDETSSWQNLLRDMRDMLD</sequence>
<gene>
    <name evidence="1" type="ORF">BBAD15_g2264</name>
</gene>